<dbReference type="InterPro" id="IPR011083">
    <property type="entry name" value="Phage_tail_collar_dom"/>
</dbReference>
<gene>
    <name evidence="2" type="ORF">EAH78_18235</name>
</gene>
<accession>A0A502HTB2</accession>
<dbReference type="InterPro" id="IPR051934">
    <property type="entry name" value="Phage_Tail_Fiber_Structural"/>
</dbReference>
<protein>
    <recommendedName>
        <fullName evidence="1">Phage tail collar domain-containing protein</fullName>
    </recommendedName>
</protein>
<evidence type="ECO:0000259" key="1">
    <source>
        <dbReference type="Pfam" id="PF07484"/>
    </source>
</evidence>
<dbReference type="Proteomes" id="UP000317933">
    <property type="component" value="Unassembled WGS sequence"/>
</dbReference>
<dbReference type="PANTHER" id="PTHR35191">
    <property type="entry name" value="PROPHAGE SIDE TAIL FIBER PROTEIN HOMOLOG STFQ-RELATED"/>
    <property type="match status" value="1"/>
</dbReference>
<organism evidence="2 3">
    <name type="scientific">Pseudomonas arsenicoxydans</name>
    <dbReference type="NCBI Taxonomy" id="702115"/>
    <lineage>
        <taxon>Bacteria</taxon>
        <taxon>Pseudomonadati</taxon>
        <taxon>Pseudomonadota</taxon>
        <taxon>Gammaproteobacteria</taxon>
        <taxon>Pseudomonadales</taxon>
        <taxon>Pseudomonadaceae</taxon>
        <taxon>Pseudomonas</taxon>
    </lineage>
</organism>
<evidence type="ECO:0000313" key="2">
    <source>
        <dbReference type="EMBL" id="TPG76428.1"/>
    </source>
</evidence>
<proteinExistence type="predicted"/>
<sequence length="250" mass="25963">MGANGPLLPDSYTLLHGVRVAFTATHTNNGSATLDIGQTIGTLLGAKPLKRLSGDNLAPNEIIAGASYTATFDGGVSTWFVQVADAIQNQRLDALEAQIAAFSALPIGAPLPWPTPVPPAGYLTLAGQAFNPSIYPLLAQVYPGLVLPNACGLFIRGWDAGRGVDSGRGLLTYQTDTMQNITGGYSQSGNTGVGTSAHGVFAGALGPIAYGEGGIISGYTSMTFDASRVARVSHENRPQNIAFHYICRAL</sequence>
<dbReference type="EMBL" id="RCZE01000008">
    <property type="protein sequence ID" value="TPG76428.1"/>
    <property type="molecule type" value="Genomic_DNA"/>
</dbReference>
<dbReference type="AlphaFoldDB" id="A0A502HTB2"/>
<dbReference type="InterPro" id="IPR037053">
    <property type="entry name" value="Phage_tail_collar_dom_sf"/>
</dbReference>
<evidence type="ECO:0000313" key="3">
    <source>
        <dbReference type="Proteomes" id="UP000317933"/>
    </source>
</evidence>
<dbReference type="PANTHER" id="PTHR35191:SF1">
    <property type="entry name" value="PROPHAGE SIDE TAIL FIBER PROTEIN HOMOLOG STFQ-RELATED"/>
    <property type="match status" value="1"/>
</dbReference>
<dbReference type="SUPFAM" id="SSF88874">
    <property type="entry name" value="Receptor-binding domain of short tail fibre protein gp12"/>
    <property type="match status" value="1"/>
</dbReference>
<reference evidence="2 3" key="1">
    <citation type="journal article" date="2019" name="Environ. Microbiol.">
        <title>Species interactions and distinct microbial communities in high Arctic permafrost affected cryosols are associated with the CH4 and CO2 gas fluxes.</title>
        <authorList>
            <person name="Altshuler I."/>
            <person name="Hamel J."/>
            <person name="Turney S."/>
            <person name="Magnuson E."/>
            <person name="Levesque R."/>
            <person name="Greer C."/>
            <person name="Whyte L.G."/>
        </authorList>
    </citation>
    <scope>NUCLEOTIDE SEQUENCE [LARGE SCALE GENOMIC DNA]</scope>
    <source>
        <strain evidence="2 3">E3</strain>
    </source>
</reference>
<dbReference type="Gene3D" id="3.90.1340.10">
    <property type="entry name" value="Phage tail collar domain"/>
    <property type="match status" value="1"/>
</dbReference>
<feature type="domain" description="Phage tail collar" evidence="1">
    <location>
        <begin position="108"/>
        <end position="155"/>
    </location>
</feature>
<dbReference type="Pfam" id="PF07484">
    <property type="entry name" value="Collar"/>
    <property type="match status" value="1"/>
</dbReference>
<name>A0A502HTB2_9PSED</name>
<comment type="caution">
    <text evidence="2">The sequence shown here is derived from an EMBL/GenBank/DDBJ whole genome shotgun (WGS) entry which is preliminary data.</text>
</comment>